<dbReference type="CDD" id="cd04280">
    <property type="entry name" value="ZnMc_astacin_like"/>
    <property type="match status" value="1"/>
</dbReference>
<feature type="signal peptide" evidence="2">
    <location>
        <begin position="1"/>
        <end position="18"/>
    </location>
</feature>
<evidence type="ECO:0000259" key="3">
    <source>
        <dbReference type="PROSITE" id="PS51864"/>
    </source>
</evidence>
<evidence type="ECO:0000313" key="5">
    <source>
        <dbReference type="RefSeq" id="XP_018332154.1"/>
    </source>
</evidence>
<dbReference type="STRING" id="224129.A0A1W4X7Z2"/>
<evidence type="ECO:0000313" key="4">
    <source>
        <dbReference type="Proteomes" id="UP000192223"/>
    </source>
</evidence>
<keyword evidence="1 2" id="KW-0378">Hydrolase</keyword>
<keyword evidence="1 2" id="KW-0479">Metal-binding</keyword>
<reference evidence="5" key="1">
    <citation type="submission" date="2025-08" db="UniProtKB">
        <authorList>
            <consortium name="RefSeq"/>
        </authorList>
    </citation>
    <scope>IDENTIFICATION</scope>
    <source>
        <tissue evidence="5">Entire body</tissue>
    </source>
</reference>
<dbReference type="InterPro" id="IPR001506">
    <property type="entry name" value="Peptidase_M12A"/>
</dbReference>
<feature type="chain" id="PRO_5010599486" description="Metalloendopeptidase" evidence="2">
    <location>
        <begin position="19"/>
        <end position="320"/>
    </location>
</feature>
<dbReference type="SMART" id="SM00235">
    <property type="entry name" value="ZnMc"/>
    <property type="match status" value="1"/>
</dbReference>
<dbReference type="GO" id="GO:0008270">
    <property type="term" value="F:zinc ion binding"/>
    <property type="evidence" value="ECO:0007669"/>
    <property type="project" value="UniProtKB-UniRule"/>
</dbReference>
<dbReference type="InterPro" id="IPR006026">
    <property type="entry name" value="Peptidase_Metallo"/>
</dbReference>
<accession>A0A1W4X7Z2</accession>
<keyword evidence="4" id="KW-1185">Reference proteome</keyword>
<keyword evidence="1 2" id="KW-0862">Zinc</keyword>
<dbReference type="EC" id="3.4.24.-" evidence="2"/>
<dbReference type="InParanoid" id="A0A1W4X7Z2"/>
<dbReference type="OrthoDB" id="291007at2759"/>
<dbReference type="Proteomes" id="UP000192223">
    <property type="component" value="Unplaced"/>
</dbReference>
<protein>
    <recommendedName>
        <fullName evidence="2">Metalloendopeptidase</fullName>
        <ecNumber evidence="2">3.4.24.-</ecNumber>
    </recommendedName>
</protein>
<dbReference type="PRINTS" id="PR00480">
    <property type="entry name" value="ASTACIN"/>
</dbReference>
<dbReference type="InterPro" id="IPR034035">
    <property type="entry name" value="Astacin-like_dom"/>
</dbReference>
<dbReference type="GeneID" id="108741750"/>
<feature type="domain" description="Peptidase M12A" evidence="3">
    <location>
        <begin position="88"/>
        <end position="302"/>
    </location>
</feature>
<organism evidence="4 5">
    <name type="scientific">Agrilus planipennis</name>
    <name type="common">Emerald ash borer</name>
    <name type="synonym">Agrilus marcopoli</name>
    <dbReference type="NCBI Taxonomy" id="224129"/>
    <lineage>
        <taxon>Eukaryota</taxon>
        <taxon>Metazoa</taxon>
        <taxon>Ecdysozoa</taxon>
        <taxon>Arthropoda</taxon>
        <taxon>Hexapoda</taxon>
        <taxon>Insecta</taxon>
        <taxon>Pterygota</taxon>
        <taxon>Neoptera</taxon>
        <taxon>Endopterygota</taxon>
        <taxon>Coleoptera</taxon>
        <taxon>Polyphaga</taxon>
        <taxon>Elateriformia</taxon>
        <taxon>Buprestoidea</taxon>
        <taxon>Buprestidae</taxon>
        <taxon>Agrilinae</taxon>
        <taxon>Agrilus</taxon>
    </lineage>
</organism>
<keyword evidence="1 2" id="KW-0645">Protease</keyword>
<keyword evidence="1 2" id="KW-0482">Metalloprotease</keyword>
<feature type="binding site" evidence="1">
    <location>
        <position position="210"/>
    </location>
    <ligand>
        <name>Zn(2+)</name>
        <dbReference type="ChEBI" id="CHEBI:29105"/>
        <note>catalytic</note>
    </ligand>
</feature>
<dbReference type="Pfam" id="PF01400">
    <property type="entry name" value="Astacin"/>
    <property type="match status" value="1"/>
</dbReference>
<evidence type="ECO:0000256" key="1">
    <source>
        <dbReference type="PROSITE-ProRule" id="PRU01211"/>
    </source>
</evidence>
<dbReference type="KEGG" id="apln:108741750"/>
<dbReference type="Gene3D" id="3.40.390.10">
    <property type="entry name" value="Collagenase (Catalytic Domain)"/>
    <property type="match status" value="1"/>
</dbReference>
<name>A0A1W4X7Z2_AGRPL</name>
<dbReference type="FunFam" id="3.40.390.10:FF:000042">
    <property type="entry name" value="Metalloendopeptidase"/>
    <property type="match status" value="1"/>
</dbReference>
<feature type="binding site" evidence="1">
    <location>
        <position position="200"/>
    </location>
    <ligand>
        <name>Zn(2+)</name>
        <dbReference type="ChEBI" id="CHEBI:29105"/>
        <note>catalytic</note>
    </ligand>
</feature>
<feature type="binding site" evidence="1">
    <location>
        <position position="204"/>
    </location>
    <ligand>
        <name>Zn(2+)</name>
        <dbReference type="ChEBI" id="CHEBI:29105"/>
        <note>catalytic</note>
    </ligand>
</feature>
<comment type="cofactor">
    <cofactor evidence="1 2">
        <name>Zn(2+)</name>
        <dbReference type="ChEBI" id="CHEBI:29105"/>
    </cofactor>
    <text evidence="1 2">Binds 1 zinc ion per subunit.</text>
</comment>
<dbReference type="GO" id="GO:0004222">
    <property type="term" value="F:metalloendopeptidase activity"/>
    <property type="evidence" value="ECO:0007669"/>
    <property type="project" value="UniProtKB-UniRule"/>
</dbReference>
<keyword evidence="2" id="KW-0732">Signal</keyword>
<dbReference type="AlphaFoldDB" id="A0A1W4X7Z2"/>
<dbReference type="PROSITE" id="PS51864">
    <property type="entry name" value="ASTACIN"/>
    <property type="match status" value="1"/>
</dbReference>
<dbReference type="RefSeq" id="XP_018332154.1">
    <property type="nucleotide sequence ID" value="XM_018476652.2"/>
</dbReference>
<proteinExistence type="predicted"/>
<comment type="caution">
    <text evidence="1">Lacks conserved residue(s) required for the propagation of feature annotation.</text>
</comment>
<gene>
    <name evidence="5" type="primary">LOC108741750</name>
</gene>
<dbReference type="PANTHER" id="PTHR10127:SF859">
    <property type="entry name" value="METALLOENDOPEPTIDASE"/>
    <property type="match status" value="1"/>
</dbReference>
<dbReference type="PANTHER" id="PTHR10127">
    <property type="entry name" value="DISCOIDIN, CUB, EGF, LAMININ , AND ZINC METALLOPROTEASE DOMAIN CONTAINING"/>
    <property type="match status" value="1"/>
</dbReference>
<evidence type="ECO:0000256" key="2">
    <source>
        <dbReference type="RuleBase" id="RU361183"/>
    </source>
</evidence>
<dbReference type="GO" id="GO:0006508">
    <property type="term" value="P:proteolysis"/>
    <property type="evidence" value="ECO:0007669"/>
    <property type="project" value="UniProtKB-KW"/>
</dbReference>
<sequence>MNQMVTAVILVMVTYFSGYCVPKTVANLKSSILPPLGRVPAAVECTSDNSKKPENILMRLAPEETKKLQDQDEEVKPGLFEGDIAMDEAMYDKWRVGFRWTNFPDKIWKNGIVSYYISELYNEASTQLIHGAIEKINYMTCVKLIPWDRQTVDYIHIQPVKDPSGCWSHVGRRGGEQVVSLQAPTDYSPGCLASEGTPIHEIMHALGTFHEQSRWDRDKYIDLHRDNIKPNSLQNFKIQPYHKAFTKYPYDYNSLMHYGNNFFAVDRSKPTITPKKEGVSVGQREGMSVLDCIKLNDLYGCFKGHKESYYRRICRTYGVK</sequence>
<dbReference type="InterPro" id="IPR024079">
    <property type="entry name" value="MetalloPept_cat_dom_sf"/>
</dbReference>
<feature type="active site" evidence="1">
    <location>
        <position position="201"/>
    </location>
</feature>
<dbReference type="SUPFAM" id="SSF55486">
    <property type="entry name" value="Metalloproteases ('zincins'), catalytic domain"/>
    <property type="match status" value="1"/>
</dbReference>